<dbReference type="EMBL" id="JASBNA010000004">
    <property type="protein sequence ID" value="KAK7692329.1"/>
    <property type="molecule type" value="Genomic_DNA"/>
</dbReference>
<gene>
    <name evidence="4" type="ORF">QCA50_003954</name>
</gene>
<evidence type="ECO:0000313" key="4">
    <source>
        <dbReference type="EMBL" id="KAK7692329.1"/>
    </source>
</evidence>
<feature type="transmembrane region" description="Helical" evidence="2">
    <location>
        <begin position="68"/>
        <end position="89"/>
    </location>
</feature>
<feature type="transmembrane region" description="Helical" evidence="2">
    <location>
        <begin position="28"/>
        <end position="48"/>
    </location>
</feature>
<evidence type="ECO:0000256" key="1">
    <source>
        <dbReference type="SAM" id="MobiDB-lite"/>
    </source>
</evidence>
<name>A0AAW0GMF4_9APHY</name>
<keyword evidence="2" id="KW-0812">Transmembrane</keyword>
<comment type="caution">
    <text evidence="4">The sequence shown here is derived from an EMBL/GenBank/DDBJ whole genome shotgun (WGS) entry which is preliminary data.</text>
</comment>
<feature type="domain" description="NHR" evidence="3">
    <location>
        <begin position="303"/>
        <end position="369"/>
    </location>
</feature>
<dbReference type="PROSITE" id="PS51065">
    <property type="entry name" value="NHR"/>
    <property type="match status" value="1"/>
</dbReference>
<sequence length="369" mass="40330">MSNTTIVLPNPYTSLAWLPPTLAGQLEIARYICCAVLGAYIWEVLMALPSEYKMFKEHRIGYSDIVYVLARVSSLAYLITTFIFAVAPVDNCQTVTVACAIIGALAVPLNCLLFLFRIRAVFSGSTKITVLFGFLWLCTLGACITAPFGTTAVHIGTSHNCINDRFKSFISAGLIAAAANDTLVFLFISAKLISSSLADGWKGRFTLFFSGRGMGKVSRVLLQTGQLYYLATVSVNLVSMVCILTPSVPEVYRATFTVPNLALLNAMACRVFRLLRLGLISDSAQSHSISSHAAYPTASESYQLRFHPRKPAETSGNTQEETDPPHIATTETTLRDGTHVRKITPVRIWTTKEVEVDHKDDGWKGGDLA</sequence>
<feature type="transmembrane region" description="Helical" evidence="2">
    <location>
        <begin position="169"/>
        <end position="188"/>
    </location>
</feature>
<protein>
    <recommendedName>
        <fullName evidence="3">NHR domain-containing protein</fullName>
    </recommendedName>
</protein>
<proteinExistence type="predicted"/>
<organism evidence="4 5">
    <name type="scientific">Cerrena zonata</name>
    <dbReference type="NCBI Taxonomy" id="2478898"/>
    <lineage>
        <taxon>Eukaryota</taxon>
        <taxon>Fungi</taxon>
        <taxon>Dikarya</taxon>
        <taxon>Basidiomycota</taxon>
        <taxon>Agaricomycotina</taxon>
        <taxon>Agaricomycetes</taxon>
        <taxon>Polyporales</taxon>
        <taxon>Cerrenaceae</taxon>
        <taxon>Cerrena</taxon>
    </lineage>
</organism>
<keyword evidence="2" id="KW-0472">Membrane</keyword>
<dbReference type="Proteomes" id="UP001385951">
    <property type="component" value="Unassembled WGS sequence"/>
</dbReference>
<reference evidence="4 5" key="1">
    <citation type="submission" date="2022-09" db="EMBL/GenBank/DDBJ databases">
        <authorList>
            <person name="Palmer J.M."/>
        </authorList>
    </citation>
    <scope>NUCLEOTIDE SEQUENCE [LARGE SCALE GENOMIC DNA]</scope>
    <source>
        <strain evidence="4 5">DSM 7382</strain>
    </source>
</reference>
<evidence type="ECO:0000256" key="2">
    <source>
        <dbReference type="SAM" id="Phobius"/>
    </source>
</evidence>
<evidence type="ECO:0000259" key="3">
    <source>
        <dbReference type="PROSITE" id="PS51065"/>
    </source>
</evidence>
<accession>A0AAW0GMF4</accession>
<feature type="transmembrane region" description="Helical" evidence="2">
    <location>
        <begin position="95"/>
        <end position="116"/>
    </location>
</feature>
<feature type="region of interest" description="Disordered" evidence="1">
    <location>
        <begin position="309"/>
        <end position="331"/>
    </location>
</feature>
<feature type="transmembrane region" description="Helical" evidence="2">
    <location>
        <begin position="227"/>
        <end position="248"/>
    </location>
</feature>
<evidence type="ECO:0000313" key="5">
    <source>
        <dbReference type="Proteomes" id="UP001385951"/>
    </source>
</evidence>
<keyword evidence="2" id="KW-1133">Transmembrane helix</keyword>
<dbReference type="AlphaFoldDB" id="A0AAW0GMF4"/>
<dbReference type="InterPro" id="IPR006573">
    <property type="entry name" value="NHR_dom"/>
</dbReference>
<feature type="transmembrane region" description="Helical" evidence="2">
    <location>
        <begin position="128"/>
        <end position="149"/>
    </location>
</feature>
<keyword evidence="5" id="KW-1185">Reference proteome</keyword>